<dbReference type="AlphaFoldDB" id="A0A5D2PSR1"/>
<evidence type="ECO:0000256" key="1">
    <source>
        <dbReference type="SAM" id="Phobius"/>
    </source>
</evidence>
<gene>
    <name evidence="2" type="ORF">ES332_A07G140100v1</name>
</gene>
<proteinExistence type="predicted"/>
<sequence>MTHSPKLIKLVQIISAQVAQDSKIRQNPSNLFAPQQPQPPYRLRTLQQLRKCQHSLRTMPTHPVPAKNRQTTAVANRKTKKSCIFYFLCFDLFGILAIKPCVFRL</sequence>
<organism evidence="2 3">
    <name type="scientific">Gossypium tomentosum</name>
    <name type="common">Hawaiian cotton</name>
    <name type="synonym">Gossypium sandvicense</name>
    <dbReference type="NCBI Taxonomy" id="34277"/>
    <lineage>
        <taxon>Eukaryota</taxon>
        <taxon>Viridiplantae</taxon>
        <taxon>Streptophyta</taxon>
        <taxon>Embryophyta</taxon>
        <taxon>Tracheophyta</taxon>
        <taxon>Spermatophyta</taxon>
        <taxon>Magnoliopsida</taxon>
        <taxon>eudicotyledons</taxon>
        <taxon>Gunneridae</taxon>
        <taxon>Pentapetalae</taxon>
        <taxon>rosids</taxon>
        <taxon>malvids</taxon>
        <taxon>Malvales</taxon>
        <taxon>Malvaceae</taxon>
        <taxon>Malvoideae</taxon>
        <taxon>Gossypium</taxon>
    </lineage>
</organism>
<keyword evidence="1" id="KW-1133">Transmembrane helix</keyword>
<dbReference type="Proteomes" id="UP000322667">
    <property type="component" value="Chromosome A07"/>
</dbReference>
<evidence type="ECO:0000313" key="2">
    <source>
        <dbReference type="EMBL" id="TYI19086.1"/>
    </source>
</evidence>
<feature type="transmembrane region" description="Helical" evidence="1">
    <location>
        <begin position="83"/>
        <end position="103"/>
    </location>
</feature>
<keyword evidence="1" id="KW-0812">Transmembrane</keyword>
<protein>
    <submittedName>
        <fullName evidence="2">Uncharacterized protein</fullName>
    </submittedName>
</protein>
<reference evidence="2 3" key="1">
    <citation type="submission" date="2019-07" db="EMBL/GenBank/DDBJ databases">
        <title>WGS assembly of Gossypium tomentosum.</title>
        <authorList>
            <person name="Chen Z.J."/>
            <person name="Sreedasyam A."/>
            <person name="Ando A."/>
            <person name="Song Q."/>
            <person name="De L."/>
            <person name="Hulse-Kemp A."/>
            <person name="Ding M."/>
            <person name="Ye W."/>
            <person name="Kirkbride R."/>
            <person name="Jenkins J."/>
            <person name="Plott C."/>
            <person name="Lovell J."/>
            <person name="Lin Y.-M."/>
            <person name="Vaughn R."/>
            <person name="Liu B."/>
            <person name="Li W."/>
            <person name="Simpson S."/>
            <person name="Scheffler B."/>
            <person name="Saski C."/>
            <person name="Grover C."/>
            <person name="Hu G."/>
            <person name="Conover J."/>
            <person name="Carlson J."/>
            <person name="Shu S."/>
            <person name="Boston L."/>
            <person name="Williams M."/>
            <person name="Peterson D."/>
            <person name="Mcgee K."/>
            <person name="Jones D."/>
            <person name="Wendel J."/>
            <person name="Stelly D."/>
            <person name="Grimwood J."/>
            <person name="Schmutz J."/>
        </authorList>
    </citation>
    <scope>NUCLEOTIDE SEQUENCE [LARGE SCALE GENOMIC DNA]</scope>
    <source>
        <strain evidence="2">7179.01</strain>
    </source>
</reference>
<keyword evidence="1" id="KW-0472">Membrane</keyword>
<evidence type="ECO:0000313" key="3">
    <source>
        <dbReference type="Proteomes" id="UP000322667"/>
    </source>
</evidence>
<dbReference type="EMBL" id="CM017616">
    <property type="protein sequence ID" value="TYI19086.1"/>
    <property type="molecule type" value="Genomic_DNA"/>
</dbReference>
<name>A0A5D2PSR1_GOSTO</name>
<keyword evidence="3" id="KW-1185">Reference proteome</keyword>
<accession>A0A5D2PSR1</accession>